<feature type="region of interest" description="Disordered" evidence="1">
    <location>
        <begin position="347"/>
        <end position="389"/>
    </location>
</feature>
<feature type="compositionally biased region" description="Basic and acidic residues" evidence="1">
    <location>
        <begin position="375"/>
        <end position="389"/>
    </location>
</feature>
<feature type="compositionally biased region" description="Polar residues" evidence="1">
    <location>
        <begin position="347"/>
        <end position="362"/>
    </location>
</feature>
<sequence>MSILDTIKSNPGSFLGGFQAETDKRDALAAQESARLAELAKEDRAFAKQKELKSIELGHQESMADYRATIAEKVEKNKRKYEEKVNLLKFERDLFTKDKETFNAHLKTMGEKGIMPSPDFFETAIKMKYMTGPQARMHFRFLQSSKEGKTITGDKTSFDKLEVEIAKGGITNYPGGKKAFMATYGPIWKKLGRTDNINAYWNSISNIMEKNAEKFYRQPKGATGDKKGKSTYKFNGGNLLIPDVYMPTSGKYNKKFHMIHIQNKSNQIRKGIEGGIIKPADYQQVLDILDSERQAWNSLNEDNMRNAQNLTHIPVKELRHVVNLLRNNLPTSTSKGINGETITSPVAKQLAPSETNSSNSLVPSKPEPISTAPVEDDRKDKDFLNDPRNFDKEHTKTFLMRTTINNDTEDEHFYHKSNFERKYEYGYLTADHAKAKRILSSSKNVPENEANWYKHFMNDETRKAKFGKAYLTMVISEKFQNYANNSSDNRVRDVLSKDKEFHRAILDLEELDGNYNATAALGELFLLTRPTHKVPKGYGDVTRLSNDGMFYQLKDGEWSARPNKTKVDARLLAAEGNINELTSTINLLKKP</sequence>
<reference evidence="2" key="1">
    <citation type="submission" date="2016-10" db="EMBL/GenBank/DDBJ databases">
        <authorList>
            <person name="Varghese N."/>
        </authorList>
    </citation>
    <scope>NUCLEOTIDE SEQUENCE</scope>
</reference>
<proteinExistence type="predicted"/>
<accession>A0A218MN33</accession>
<evidence type="ECO:0000256" key="1">
    <source>
        <dbReference type="SAM" id="MobiDB-lite"/>
    </source>
</evidence>
<protein>
    <submittedName>
        <fullName evidence="2">Uncharacterized protein</fullName>
    </submittedName>
</protein>
<dbReference type="EMBL" id="KY052851">
    <property type="protein sequence ID" value="ASF00687.1"/>
    <property type="molecule type" value="Genomic_DNA"/>
</dbReference>
<organism evidence="2">
    <name type="scientific">uncultured virus</name>
    <dbReference type="NCBI Taxonomy" id="340016"/>
    <lineage>
        <taxon>Viruses</taxon>
        <taxon>environmental samples</taxon>
    </lineage>
</organism>
<name>A0A218MN33_9VIRU</name>
<reference evidence="2" key="2">
    <citation type="journal article" date="2017" name="Nat. Commun.">
        <title>Single-virus genomics reveals hidden cosmopolitan and abundant viruses.</title>
        <authorList>
            <person name="Martinez-Hernandez F."/>
            <person name="Fornas O."/>
            <person name="Lluesma Gomez M."/>
            <person name="Bolduc B."/>
            <person name="de la Cruz Pena M.J."/>
            <person name="Martinez J.M."/>
            <person name="Anton J."/>
            <person name="Gasol J.M."/>
            <person name="Rosselli R."/>
            <person name="Rodriguez-Valera F."/>
            <person name="Sullivan M.B."/>
            <person name="Acinas S.G."/>
            <person name="Martinez-Garcia M."/>
        </authorList>
    </citation>
    <scope>NUCLEOTIDE SEQUENCE</scope>
</reference>
<evidence type="ECO:0000313" key="2">
    <source>
        <dbReference type="EMBL" id="ASF00687.1"/>
    </source>
</evidence>